<reference evidence="4" key="1">
    <citation type="submission" date="2021-03" db="EMBL/GenBank/DDBJ databases">
        <title>Antimicrobial resistance genes in bacteria isolated from Japanese honey, and their potential for conferring macrolide and lincosamide resistance in the American foulbrood pathogen Paenibacillus larvae.</title>
        <authorList>
            <person name="Okamoto M."/>
            <person name="Kumagai M."/>
            <person name="Kanamori H."/>
            <person name="Takamatsu D."/>
        </authorList>
    </citation>
    <scope>NUCLEOTIDE SEQUENCE</scope>
    <source>
        <strain evidence="4">J2TS6</strain>
    </source>
</reference>
<dbReference type="PANTHER" id="PTHR30461:SF23">
    <property type="entry name" value="DNA RECOMBINASE-RELATED"/>
    <property type="match status" value="1"/>
</dbReference>
<dbReference type="SMART" id="SM00857">
    <property type="entry name" value="Resolvase"/>
    <property type="match status" value="1"/>
</dbReference>
<dbReference type="InterPro" id="IPR038109">
    <property type="entry name" value="DNA_bind_recomb_sf"/>
</dbReference>
<gene>
    <name evidence="4" type="primary">int</name>
    <name evidence="4" type="ORF">J2TS6_42350</name>
</gene>
<sequence>MKVFAYPRVSTDEQAEHGNSLTEQQERISAYCKAMGWDDPIFFVDDGYSAKDLNRPRLTELLERIKMETDGGIIITTKLDRLSRKLYDILSLNEYFNKYNFHYVSATEGFDTSTPAGRLVLQMLGMVAEFERERTSERVKDNMLSLAKNGQKVITRPCFGYDIVDGRYKVNIDESLISKKMAVWALKGEGSRSIARRLNFDLGVKTKEGNLWSDKTVREYLQRETLVGDLVYNKTKRVGSKMVRTDPSEWVVIKDHHTPILTREEQEKIIELFQGRKQVGKHFSNDTYLLSGLVYCQHCGYKMNGKMNRSFSKRKNQENLHYQYLCDGYLKKAICYHHYVKRDEIETLIIERIKELSNSAPGTLKLVISKPEKASIDKESIKSKLSKLDKKMQKQIDAYNDDLITAHDLKIATQRVNEEREALKKLLNASEKEIEQRGKTEVHKKAKTLINDVLSIDRLKAKQSIWQLIEKIEVSNGSEIRIVWRGY</sequence>
<feature type="coiled-coil region" evidence="1">
    <location>
        <begin position="409"/>
        <end position="436"/>
    </location>
</feature>
<evidence type="ECO:0000256" key="1">
    <source>
        <dbReference type="SAM" id="Coils"/>
    </source>
</evidence>
<comment type="caution">
    <text evidence="4">The sequence shown here is derived from an EMBL/GenBank/DDBJ whole genome shotgun (WGS) entry which is preliminary data.</text>
</comment>
<accession>A0A919XI54</accession>
<dbReference type="Pfam" id="PF13408">
    <property type="entry name" value="Zn_ribbon_recom"/>
    <property type="match status" value="1"/>
</dbReference>
<dbReference type="GO" id="GO:0000150">
    <property type="term" value="F:DNA strand exchange activity"/>
    <property type="evidence" value="ECO:0007669"/>
    <property type="project" value="InterPro"/>
</dbReference>
<evidence type="ECO:0000313" key="4">
    <source>
        <dbReference type="EMBL" id="GIO33094.1"/>
    </source>
</evidence>
<dbReference type="PROSITE" id="PS51737">
    <property type="entry name" value="RECOMBINASE_DNA_BIND"/>
    <property type="match status" value="1"/>
</dbReference>
<dbReference type="AlphaFoldDB" id="A0A919XI54"/>
<feature type="domain" description="Recombinase" evidence="3">
    <location>
        <begin position="158"/>
        <end position="279"/>
    </location>
</feature>
<name>A0A919XI54_9BACL</name>
<protein>
    <submittedName>
        <fullName evidence="4">Integrase</fullName>
    </submittedName>
</protein>
<dbReference type="InterPro" id="IPR025827">
    <property type="entry name" value="Zn_ribbon_recom_dom"/>
</dbReference>
<dbReference type="Pfam" id="PF07508">
    <property type="entry name" value="Recombinase"/>
    <property type="match status" value="1"/>
</dbReference>
<dbReference type="GO" id="GO:0003677">
    <property type="term" value="F:DNA binding"/>
    <property type="evidence" value="ECO:0007669"/>
    <property type="project" value="InterPro"/>
</dbReference>
<dbReference type="Gene3D" id="3.40.50.1390">
    <property type="entry name" value="Resolvase, N-terminal catalytic domain"/>
    <property type="match status" value="1"/>
</dbReference>
<dbReference type="InterPro" id="IPR036162">
    <property type="entry name" value="Resolvase-like_N_sf"/>
</dbReference>
<dbReference type="Pfam" id="PF00239">
    <property type="entry name" value="Resolvase"/>
    <property type="match status" value="1"/>
</dbReference>
<dbReference type="InterPro" id="IPR006119">
    <property type="entry name" value="Resolv_N"/>
</dbReference>
<dbReference type="PANTHER" id="PTHR30461">
    <property type="entry name" value="DNA-INVERTASE FROM LAMBDOID PROPHAGE"/>
    <property type="match status" value="1"/>
</dbReference>
<dbReference type="RefSeq" id="WP_212958245.1">
    <property type="nucleotide sequence ID" value="NZ_BORQ01000005.1"/>
</dbReference>
<dbReference type="PROSITE" id="PS51736">
    <property type="entry name" value="RECOMBINASES_3"/>
    <property type="match status" value="1"/>
</dbReference>
<dbReference type="InterPro" id="IPR011109">
    <property type="entry name" value="DNA_bind_recombinase_dom"/>
</dbReference>
<dbReference type="Proteomes" id="UP000679779">
    <property type="component" value="Unassembled WGS sequence"/>
</dbReference>
<dbReference type="InterPro" id="IPR050639">
    <property type="entry name" value="SSR_resolvase"/>
</dbReference>
<keyword evidence="5" id="KW-1185">Reference proteome</keyword>
<dbReference type="CDD" id="cd03768">
    <property type="entry name" value="SR_ResInv"/>
    <property type="match status" value="1"/>
</dbReference>
<organism evidence="4 5">
    <name type="scientific">Paenibacillus albilobatus</name>
    <dbReference type="NCBI Taxonomy" id="2716884"/>
    <lineage>
        <taxon>Bacteria</taxon>
        <taxon>Bacillati</taxon>
        <taxon>Bacillota</taxon>
        <taxon>Bacilli</taxon>
        <taxon>Bacillales</taxon>
        <taxon>Paenibacillaceae</taxon>
        <taxon>Paenibacillus</taxon>
    </lineage>
</organism>
<keyword evidence="1" id="KW-0175">Coiled coil</keyword>
<dbReference type="Gene3D" id="3.90.1750.20">
    <property type="entry name" value="Putative Large Serine Recombinase, Chain B, Domain 2"/>
    <property type="match status" value="1"/>
</dbReference>
<evidence type="ECO:0000259" key="2">
    <source>
        <dbReference type="PROSITE" id="PS51736"/>
    </source>
</evidence>
<dbReference type="EMBL" id="BORQ01000005">
    <property type="protein sequence ID" value="GIO33094.1"/>
    <property type="molecule type" value="Genomic_DNA"/>
</dbReference>
<evidence type="ECO:0000313" key="5">
    <source>
        <dbReference type="Proteomes" id="UP000679779"/>
    </source>
</evidence>
<dbReference type="SUPFAM" id="SSF53041">
    <property type="entry name" value="Resolvase-like"/>
    <property type="match status" value="1"/>
</dbReference>
<feature type="domain" description="Resolvase/invertase-type recombinase catalytic" evidence="2">
    <location>
        <begin position="2"/>
        <end position="150"/>
    </location>
</feature>
<proteinExistence type="predicted"/>
<evidence type="ECO:0000259" key="3">
    <source>
        <dbReference type="PROSITE" id="PS51737"/>
    </source>
</evidence>